<dbReference type="InterPro" id="IPR018113">
    <property type="entry name" value="PTrfase_EIIB_Cys"/>
</dbReference>
<evidence type="ECO:0000256" key="4">
    <source>
        <dbReference type="ARBA" id="ARBA00022597"/>
    </source>
</evidence>
<evidence type="ECO:0000259" key="14">
    <source>
        <dbReference type="PROSITE" id="PS51098"/>
    </source>
</evidence>
<feature type="transmembrane region" description="Helical" evidence="12">
    <location>
        <begin position="177"/>
        <end position="195"/>
    </location>
</feature>
<dbReference type="OrthoDB" id="9769191at2"/>
<accession>A0A0K2LB47</accession>
<dbReference type="InterPro" id="IPR011055">
    <property type="entry name" value="Dup_hybrid_motif"/>
</dbReference>
<evidence type="ECO:0000256" key="10">
    <source>
        <dbReference type="ARBA" id="ARBA00023136"/>
    </source>
</evidence>
<keyword evidence="10 12" id="KW-0472">Membrane</keyword>
<sequence length="620" mass="65865">MSNDRSLGKKILDLVGGEKNISGITHCATRLRMLLRDDSVANNNRDKIKNLDGVIDVAETGGQYQVIIGPAVANVYDDLVDGTNLNSDNSDVDDGPKSGNILSRLLDVVAGIFTPLLPLLAGSGVLRGVVLLLVQLKWLSNTSGTYHILTAASTAVFYFLPILLAITSAEKFKVNKYVSAAIMGSLIMPEITNIMGSHGNGVVTHFFGIPIVLMTYTSTVIPAILAIWCLSYLERWLKRVIPESLQLLFVPLISLFIMVPLTAGLFGPFGVYVGEGISNAINFLMNYNGWIAGALVGGAWNVFVIFGLQWAVNPVMIQNISRLGFDQIVPLTAAANFGMAGATLGTFFRTHDKKMKAYSMSALLSIFFAGITEPSIYGVGVRYKKPLIAAVAGGAVGGAFIGGMHVKAFAFVFGGLTTLPAFVGSTFVSYVIGLAICFAVALAITLVIGINEEADIKTKTDAVGNTKAVSDELIQQPLSGVVSDLATANDPAFASGAMGQGMVINPDDDTVYAPFDGTVTMLFNTHHAIGITSSKGAEVMIHIGIDTVKLNGKYFNALVKQGDIVKSGEALIKFDKDKIKGAGYDLSTFVIVTNTNAYKEVRLVAADSGNHGRNTLQVTL</sequence>
<feature type="transmembrane region" description="Helical" evidence="12">
    <location>
        <begin position="387"/>
        <end position="415"/>
    </location>
</feature>
<evidence type="ECO:0000313" key="17">
    <source>
        <dbReference type="Proteomes" id="UP000061546"/>
    </source>
</evidence>
<dbReference type="InterPro" id="IPR003352">
    <property type="entry name" value="PTS_EIIC"/>
</dbReference>
<keyword evidence="3" id="KW-1003">Cell membrane</keyword>
<evidence type="ECO:0000256" key="8">
    <source>
        <dbReference type="ARBA" id="ARBA00022777"/>
    </source>
</evidence>
<evidence type="ECO:0000256" key="2">
    <source>
        <dbReference type="ARBA" id="ARBA00022448"/>
    </source>
</evidence>
<dbReference type="NCBIfam" id="TIGR00830">
    <property type="entry name" value="PTBA"/>
    <property type="match status" value="1"/>
</dbReference>
<dbReference type="FunFam" id="2.70.70.10:FF:000001">
    <property type="entry name" value="PTS system glucose-specific IIA component"/>
    <property type="match status" value="1"/>
</dbReference>
<evidence type="ECO:0000256" key="12">
    <source>
        <dbReference type="SAM" id="Phobius"/>
    </source>
</evidence>
<keyword evidence="9 12" id="KW-1133">Transmembrane helix</keyword>
<dbReference type="EMBL" id="CP012559">
    <property type="protein sequence ID" value="ALB28514.1"/>
    <property type="molecule type" value="Genomic_DNA"/>
</dbReference>
<dbReference type="PROSITE" id="PS01035">
    <property type="entry name" value="PTS_EIIB_TYPE_1_CYS"/>
    <property type="match status" value="1"/>
</dbReference>
<feature type="transmembrane region" description="Helical" evidence="12">
    <location>
        <begin position="146"/>
        <end position="165"/>
    </location>
</feature>
<dbReference type="GO" id="GO:0016301">
    <property type="term" value="F:kinase activity"/>
    <property type="evidence" value="ECO:0007669"/>
    <property type="project" value="UniProtKB-KW"/>
</dbReference>
<dbReference type="PROSITE" id="PS51103">
    <property type="entry name" value="PTS_EIIC_TYPE_1"/>
    <property type="match status" value="1"/>
</dbReference>
<keyword evidence="4" id="KW-0762">Sugar transport</keyword>
<dbReference type="AlphaFoldDB" id="A0A0K2LB47"/>
<evidence type="ECO:0000259" key="13">
    <source>
        <dbReference type="PROSITE" id="PS51093"/>
    </source>
</evidence>
<reference evidence="16 17" key="1">
    <citation type="submission" date="2015-08" db="EMBL/GenBank/DDBJ databases">
        <title>Genomic sequence of Lactobacillus heilongjiangensis DSM 28069, isolated from Chinese traditional pickle.</title>
        <authorList>
            <person name="Jiang X."/>
            <person name="Zheng B."/>
            <person name="Cheng H."/>
        </authorList>
    </citation>
    <scope>NUCLEOTIDE SEQUENCE [LARGE SCALE GENOMIC DNA]</scope>
    <source>
        <strain evidence="16 17">DSM 28069</strain>
    </source>
</reference>
<feature type="domain" description="PTS EIIC type-1" evidence="15">
    <location>
        <begin position="107"/>
        <end position="460"/>
    </location>
</feature>
<evidence type="ECO:0000256" key="3">
    <source>
        <dbReference type="ARBA" id="ARBA00022475"/>
    </source>
</evidence>
<feature type="transmembrane region" description="Helical" evidence="12">
    <location>
        <begin position="105"/>
        <end position="126"/>
    </location>
</feature>
<evidence type="ECO:0000256" key="9">
    <source>
        <dbReference type="ARBA" id="ARBA00022989"/>
    </source>
</evidence>
<evidence type="ECO:0000256" key="5">
    <source>
        <dbReference type="ARBA" id="ARBA00022679"/>
    </source>
</evidence>
<dbReference type="NCBIfam" id="TIGR01995">
    <property type="entry name" value="PTS-II-ABC-beta"/>
    <property type="match status" value="1"/>
</dbReference>
<dbReference type="PANTHER" id="PTHR30175">
    <property type="entry name" value="PHOSPHOTRANSFERASE SYSTEM TRANSPORT PROTEIN"/>
    <property type="match status" value="1"/>
</dbReference>
<evidence type="ECO:0000259" key="15">
    <source>
        <dbReference type="PROSITE" id="PS51103"/>
    </source>
</evidence>
<keyword evidence="2" id="KW-0813">Transport</keyword>
<dbReference type="GO" id="GO:0015771">
    <property type="term" value="P:trehalose transport"/>
    <property type="evidence" value="ECO:0007669"/>
    <property type="project" value="TreeGrafter"/>
</dbReference>
<dbReference type="GO" id="GO:0009401">
    <property type="term" value="P:phosphoenolpyruvate-dependent sugar phosphotransferase system"/>
    <property type="evidence" value="ECO:0007669"/>
    <property type="project" value="UniProtKB-KW"/>
</dbReference>
<dbReference type="InterPro" id="IPR036878">
    <property type="entry name" value="Glu_permease_IIB"/>
</dbReference>
<keyword evidence="5" id="KW-0808">Transferase</keyword>
<dbReference type="PROSITE" id="PS51098">
    <property type="entry name" value="PTS_EIIB_TYPE_1"/>
    <property type="match status" value="1"/>
</dbReference>
<evidence type="ECO:0000256" key="11">
    <source>
        <dbReference type="PROSITE-ProRule" id="PRU00421"/>
    </source>
</evidence>
<dbReference type="Pfam" id="PF00358">
    <property type="entry name" value="PTS_EIIA_1"/>
    <property type="match status" value="1"/>
</dbReference>
<dbReference type="Pfam" id="PF02378">
    <property type="entry name" value="PTS_EIIC"/>
    <property type="match status" value="1"/>
</dbReference>
<name>A0A0K2LB47_9LACO</name>
<proteinExistence type="predicted"/>
<feature type="domain" description="PTS EIIB type-1" evidence="14">
    <location>
        <begin position="5"/>
        <end position="89"/>
    </location>
</feature>
<dbReference type="PROSITE" id="PS51093">
    <property type="entry name" value="PTS_EIIA_TYPE_1"/>
    <property type="match status" value="1"/>
</dbReference>
<feature type="transmembrane region" description="Helical" evidence="12">
    <location>
        <begin position="427"/>
        <end position="450"/>
    </location>
</feature>
<gene>
    <name evidence="16" type="ORF">JP39_03580</name>
</gene>
<dbReference type="Proteomes" id="UP000061546">
    <property type="component" value="Chromosome"/>
</dbReference>
<feature type="transmembrane region" description="Helical" evidence="12">
    <location>
        <begin position="245"/>
        <end position="267"/>
    </location>
</feature>
<keyword evidence="8" id="KW-0418">Kinase</keyword>
<keyword evidence="6" id="KW-0598">Phosphotransferase system</keyword>
<dbReference type="InterPro" id="IPR013013">
    <property type="entry name" value="PTS_EIIC_1"/>
</dbReference>
<feature type="transmembrane region" description="Helical" evidence="12">
    <location>
        <begin position="207"/>
        <end position="233"/>
    </location>
</feature>
<dbReference type="CDD" id="cd00212">
    <property type="entry name" value="PTS_IIB_glc"/>
    <property type="match status" value="1"/>
</dbReference>
<protein>
    <submittedName>
        <fullName evidence="16">PTS sucrose transporter subunit IIBC</fullName>
    </submittedName>
</protein>
<dbReference type="KEGG" id="lhi:JP39_03580"/>
<feature type="transmembrane region" description="Helical" evidence="12">
    <location>
        <begin position="360"/>
        <end position="380"/>
    </location>
</feature>
<feature type="active site" description="Phosphocysteine intermediate; for EIIB activity" evidence="11">
    <location>
        <position position="27"/>
    </location>
</feature>
<comment type="subcellular location">
    <subcellularLocation>
        <location evidence="1">Cell membrane</location>
        <topology evidence="1">Multi-pass membrane protein</topology>
    </subcellularLocation>
</comment>
<evidence type="ECO:0000313" key="16">
    <source>
        <dbReference type="EMBL" id="ALB28514.1"/>
    </source>
</evidence>
<evidence type="ECO:0000256" key="1">
    <source>
        <dbReference type="ARBA" id="ARBA00004651"/>
    </source>
</evidence>
<dbReference type="STRING" id="1074467.JP39_03580"/>
<dbReference type="PANTHER" id="PTHR30175:SF1">
    <property type="entry name" value="PTS SYSTEM ARBUTIN-, CELLOBIOSE-, AND SALICIN-SPECIFIC EIIBC COMPONENT-RELATED"/>
    <property type="match status" value="1"/>
</dbReference>
<dbReference type="InterPro" id="IPR011297">
    <property type="entry name" value="PTS_IIABC_b_glu"/>
</dbReference>
<feature type="domain" description="PTS EIIA type-1" evidence="13">
    <location>
        <begin position="490"/>
        <end position="594"/>
    </location>
</feature>
<feature type="transmembrane region" description="Helical" evidence="12">
    <location>
        <begin position="287"/>
        <end position="308"/>
    </location>
</feature>
<dbReference type="Pfam" id="PF00367">
    <property type="entry name" value="PTS_EIIB"/>
    <property type="match status" value="1"/>
</dbReference>
<dbReference type="GO" id="GO:0005886">
    <property type="term" value="C:plasma membrane"/>
    <property type="evidence" value="ECO:0007669"/>
    <property type="project" value="UniProtKB-SubCell"/>
</dbReference>
<dbReference type="RefSeq" id="WP_041499269.1">
    <property type="nucleotide sequence ID" value="NZ_BJDV01000008.1"/>
</dbReference>
<dbReference type="PROSITE" id="PS00371">
    <property type="entry name" value="PTS_EIIA_TYPE_1_HIS"/>
    <property type="match status" value="1"/>
</dbReference>
<evidence type="ECO:0000256" key="7">
    <source>
        <dbReference type="ARBA" id="ARBA00022692"/>
    </source>
</evidence>
<dbReference type="Gene3D" id="2.70.70.10">
    <property type="entry name" value="Glucose Permease (Domain IIA)"/>
    <property type="match status" value="1"/>
</dbReference>
<dbReference type="GO" id="GO:0090589">
    <property type="term" value="F:protein-phosphocysteine-trehalose phosphotransferase system transporter activity"/>
    <property type="evidence" value="ECO:0007669"/>
    <property type="project" value="TreeGrafter"/>
</dbReference>
<dbReference type="SUPFAM" id="SSF55604">
    <property type="entry name" value="Glucose permease domain IIB"/>
    <property type="match status" value="1"/>
</dbReference>
<dbReference type="InterPro" id="IPR001127">
    <property type="entry name" value="PTS_EIIA_1_perm"/>
</dbReference>
<feature type="transmembrane region" description="Helical" evidence="12">
    <location>
        <begin position="328"/>
        <end position="348"/>
    </location>
</feature>
<keyword evidence="7 12" id="KW-0812">Transmembrane</keyword>
<organism evidence="16 17">
    <name type="scientific">Companilactobacillus heilongjiangensis</name>
    <dbReference type="NCBI Taxonomy" id="1074467"/>
    <lineage>
        <taxon>Bacteria</taxon>
        <taxon>Bacillati</taxon>
        <taxon>Bacillota</taxon>
        <taxon>Bacilli</taxon>
        <taxon>Lactobacillales</taxon>
        <taxon>Lactobacillaceae</taxon>
        <taxon>Companilactobacillus</taxon>
    </lineage>
</organism>
<dbReference type="InterPro" id="IPR050558">
    <property type="entry name" value="PTS_Sugar-Specific_Components"/>
</dbReference>
<evidence type="ECO:0000256" key="6">
    <source>
        <dbReference type="ARBA" id="ARBA00022683"/>
    </source>
</evidence>
<dbReference type="InterPro" id="IPR001996">
    <property type="entry name" value="PTS_IIB_1"/>
</dbReference>
<keyword evidence="17" id="KW-1185">Reference proteome</keyword>
<dbReference type="GO" id="GO:0008982">
    <property type="term" value="F:protein-N(PI)-phosphohistidine-sugar phosphotransferase activity"/>
    <property type="evidence" value="ECO:0007669"/>
    <property type="project" value="InterPro"/>
</dbReference>
<dbReference type="SUPFAM" id="SSF51261">
    <property type="entry name" value="Duplicated hybrid motif"/>
    <property type="match status" value="1"/>
</dbReference>
<dbReference type="Gene3D" id="3.30.1360.60">
    <property type="entry name" value="Glucose permease domain IIB"/>
    <property type="match status" value="1"/>
</dbReference>